<feature type="compositionally biased region" description="Polar residues" evidence="1">
    <location>
        <begin position="161"/>
        <end position="174"/>
    </location>
</feature>
<dbReference type="EMBL" id="JARBFT010000017">
    <property type="protein sequence ID" value="MDE1515912.1"/>
    <property type="molecule type" value="Genomic_DNA"/>
</dbReference>
<keyword evidence="3" id="KW-1185">Reference proteome</keyword>
<feature type="region of interest" description="Disordered" evidence="1">
    <location>
        <begin position="161"/>
        <end position="184"/>
    </location>
</feature>
<sequence length="315" mass="34862">MLKWMEYRKLSLVWLLLAPLTGFASSEYWCEAQQAAINQLPVLDPACPIGEGLWGKAPQAGSSLFWIQCGMLSQPMPLASVKTLYQHISTDIWLKPEAEGSRCLIGPYHDFSVASQELKQIKKLASFEQAFIRQVIKNTAPQPVRQAKELRSATPTVAQAVSQPAPVNQSLSTPPNKPISAPTAASTQSLVKLNSMPRPSANNDFVLRQSIKVGSQTFALPYTGNPQVPFYMEYDLAWNRLDYAAAQSVCQQLAMRLPSEQEWSALLNSQQMQAQRWPVQLPYWGEGRKGLFATGKVNPLNGSSLLNVLCVKSDL</sequence>
<dbReference type="RefSeq" id="WP_274723584.1">
    <property type="nucleotide sequence ID" value="NZ_JARBFT010000017.1"/>
</dbReference>
<gene>
    <name evidence="2" type="ORF">PUN32_12890</name>
</gene>
<dbReference type="Proteomes" id="UP001216189">
    <property type="component" value="Unassembled WGS sequence"/>
</dbReference>
<organism evidence="2 3">
    <name type="scientific">Vibrio chanodichtyis</name>
    <dbReference type="NCBI Taxonomy" id="3027932"/>
    <lineage>
        <taxon>Bacteria</taxon>
        <taxon>Pseudomonadati</taxon>
        <taxon>Pseudomonadota</taxon>
        <taxon>Gammaproteobacteria</taxon>
        <taxon>Vibrionales</taxon>
        <taxon>Vibrionaceae</taxon>
        <taxon>Vibrio</taxon>
    </lineage>
</organism>
<proteinExistence type="predicted"/>
<protein>
    <submittedName>
        <fullName evidence="2">SPOR domain-containing protein</fullName>
    </submittedName>
</protein>
<evidence type="ECO:0000313" key="3">
    <source>
        <dbReference type="Proteomes" id="UP001216189"/>
    </source>
</evidence>
<comment type="caution">
    <text evidence="2">The sequence shown here is derived from an EMBL/GenBank/DDBJ whole genome shotgun (WGS) entry which is preliminary data.</text>
</comment>
<evidence type="ECO:0000313" key="2">
    <source>
        <dbReference type="EMBL" id="MDE1515912.1"/>
    </source>
</evidence>
<reference evidence="2 3" key="1">
    <citation type="submission" date="2023-02" db="EMBL/GenBank/DDBJ databases">
        <title>Vibrio intestini sp. nov., a close relative of Vibrio cholerae isolated from the intestine of Healthy Culter dabryi.</title>
        <authorList>
            <person name="Wu N."/>
        </authorList>
    </citation>
    <scope>NUCLEOTIDE SEQUENCE [LARGE SCALE GENOMIC DNA]</scope>
    <source>
        <strain evidence="2 3">DSL-7</strain>
    </source>
</reference>
<accession>A0ABT5V421</accession>
<evidence type="ECO:0000256" key="1">
    <source>
        <dbReference type="SAM" id="MobiDB-lite"/>
    </source>
</evidence>
<name>A0ABT5V421_9VIBR</name>